<name>A0ACB7RMC1_HYAAI</name>
<evidence type="ECO:0000313" key="1">
    <source>
        <dbReference type="EMBL" id="KAH6922042.1"/>
    </source>
</evidence>
<organism evidence="1 2">
    <name type="scientific">Hyalomma asiaticum</name>
    <name type="common">Tick</name>
    <dbReference type="NCBI Taxonomy" id="266040"/>
    <lineage>
        <taxon>Eukaryota</taxon>
        <taxon>Metazoa</taxon>
        <taxon>Ecdysozoa</taxon>
        <taxon>Arthropoda</taxon>
        <taxon>Chelicerata</taxon>
        <taxon>Arachnida</taxon>
        <taxon>Acari</taxon>
        <taxon>Parasitiformes</taxon>
        <taxon>Ixodida</taxon>
        <taxon>Ixodoidea</taxon>
        <taxon>Ixodidae</taxon>
        <taxon>Hyalomminae</taxon>
        <taxon>Hyalomma</taxon>
    </lineage>
</organism>
<reference evidence="1" key="1">
    <citation type="submission" date="2020-05" db="EMBL/GenBank/DDBJ databases">
        <title>Large-scale comparative analyses of tick genomes elucidate their genetic diversity and vector capacities.</title>
        <authorList>
            <person name="Jia N."/>
            <person name="Wang J."/>
            <person name="Shi W."/>
            <person name="Du L."/>
            <person name="Sun Y."/>
            <person name="Zhan W."/>
            <person name="Jiang J."/>
            <person name="Wang Q."/>
            <person name="Zhang B."/>
            <person name="Ji P."/>
            <person name="Sakyi L.B."/>
            <person name="Cui X."/>
            <person name="Yuan T."/>
            <person name="Jiang B."/>
            <person name="Yang W."/>
            <person name="Lam T.T.-Y."/>
            <person name="Chang Q."/>
            <person name="Ding S."/>
            <person name="Wang X."/>
            <person name="Zhu J."/>
            <person name="Ruan X."/>
            <person name="Zhao L."/>
            <person name="Wei J."/>
            <person name="Que T."/>
            <person name="Du C."/>
            <person name="Cheng J."/>
            <person name="Dai P."/>
            <person name="Han X."/>
            <person name="Huang E."/>
            <person name="Gao Y."/>
            <person name="Liu J."/>
            <person name="Shao H."/>
            <person name="Ye R."/>
            <person name="Li L."/>
            <person name="Wei W."/>
            <person name="Wang X."/>
            <person name="Wang C."/>
            <person name="Yang T."/>
            <person name="Huo Q."/>
            <person name="Li W."/>
            <person name="Guo W."/>
            <person name="Chen H."/>
            <person name="Zhou L."/>
            <person name="Ni X."/>
            <person name="Tian J."/>
            <person name="Zhou Y."/>
            <person name="Sheng Y."/>
            <person name="Liu T."/>
            <person name="Pan Y."/>
            <person name="Xia L."/>
            <person name="Li J."/>
            <person name="Zhao F."/>
            <person name="Cao W."/>
        </authorList>
    </citation>
    <scope>NUCLEOTIDE SEQUENCE</scope>
    <source>
        <strain evidence="1">Hyas-2018</strain>
    </source>
</reference>
<dbReference type="EMBL" id="CM023489">
    <property type="protein sequence ID" value="KAH6922042.1"/>
    <property type="molecule type" value="Genomic_DNA"/>
</dbReference>
<keyword evidence="2" id="KW-1185">Reference proteome</keyword>
<comment type="caution">
    <text evidence="1">The sequence shown here is derived from an EMBL/GenBank/DDBJ whole genome shotgun (WGS) entry which is preliminary data.</text>
</comment>
<proteinExistence type="predicted"/>
<sequence>MEFFRKGKRHCQAYNEPEGPADITNAITYPWNVLRYEEQISVQDAAILRRMLSRGPPVWRLVICDISLRAFKVAFDDLEECPSLKHVHFRIDCEGNDLGTNISRALRGVRSFGLNCRSIGSQFPYDIASYIRQENSWKELFLSSTCGGNQGAAVIIEALAENTTLQIFTLDDMTLSSDTLVRLSKMLASNSTLQEVRLNESCRVEKAAVSALLAEEWYAYVFKRIQITWPEELLPELTMLICREACCPRLLVNVTSSVDERVLGEFFQAVAADRTILWLCFDDVGNTFDALADGLAFVVKHTKTLRVITNSMGVRRGEEHQLLCVLDSLKENCSVTEFVMCTESMTPEIATSLSELLILNNTLQKLIVCEDWDISASDVETVLQGLRANHTLSVLKFYSLLDDFEGIPEVEALLKRNAVLSQIAMHFVLCGGDAHDKEGLDAWMKIHPSPGCIQELEECSCVTAGNSEKTEVLEGLSLATLCVGGMSLLLWQLLPMCSHCSVEEPDPALLCDEASLRRGKQLHAIQC</sequence>
<protein>
    <submittedName>
        <fullName evidence="1">Uncharacterized protein</fullName>
    </submittedName>
</protein>
<evidence type="ECO:0000313" key="2">
    <source>
        <dbReference type="Proteomes" id="UP000821845"/>
    </source>
</evidence>
<gene>
    <name evidence="1" type="ORF">HPB50_008034</name>
</gene>
<accession>A0ACB7RMC1</accession>
<dbReference type="Proteomes" id="UP000821845">
    <property type="component" value="Chromosome 9"/>
</dbReference>